<keyword evidence="9" id="KW-1185">Reference proteome</keyword>
<feature type="transmembrane region" description="Helical" evidence="7">
    <location>
        <begin position="397"/>
        <end position="415"/>
    </location>
</feature>
<dbReference type="OrthoDB" id="9805749at2"/>
<evidence type="ECO:0000313" key="9">
    <source>
        <dbReference type="Proteomes" id="UP000192368"/>
    </source>
</evidence>
<dbReference type="GO" id="GO:0042907">
    <property type="term" value="F:xanthine transmembrane transporter activity"/>
    <property type="evidence" value="ECO:0007669"/>
    <property type="project" value="TreeGrafter"/>
</dbReference>
<dbReference type="PANTHER" id="PTHR42810:SF2">
    <property type="entry name" value="PURINE PERMEASE C1399.01C-RELATED"/>
    <property type="match status" value="1"/>
</dbReference>
<feature type="transmembrane region" description="Helical" evidence="7">
    <location>
        <begin position="151"/>
        <end position="172"/>
    </location>
</feature>
<organism evidence="8 9">
    <name type="scientific">Peptoniphilus asaccharolyticus DSM 20463</name>
    <dbReference type="NCBI Taxonomy" id="573058"/>
    <lineage>
        <taxon>Bacteria</taxon>
        <taxon>Bacillati</taxon>
        <taxon>Bacillota</taxon>
        <taxon>Tissierellia</taxon>
        <taxon>Tissierellales</taxon>
        <taxon>Peptoniphilaceae</taxon>
        <taxon>Peptoniphilus</taxon>
    </lineage>
</organism>
<keyword evidence="5 7" id="KW-1133">Transmembrane helix</keyword>
<dbReference type="Pfam" id="PF00860">
    <property type="entry name" value="Xan_ur_permease"/>
    <property type="match status" value="1"/>
</dbReference>
<evidence type="ECO:0000256" key="6">
    <source>
        <dbReference type="ARBA" id="ARBA00023136"/>
    </source>
</evidence>
<dbReference type="Proteomes" id="UP000192368">
    <property type="component" value="Unassembled WGS sequence"/>
</dbReference>
<accession>A0A1W1UAV8</accession>
<feature type="transmembrane region" description="Helical" evidence="7">
    <location>
        <begin position="184"/>
        <end position="203"/>
    </location>
</feature>
<evidence type="ECO:0000256" key="5">
    <source>
        <dbReference type="ARBA" id="ARBA00022989"/>
    </source>
</evidence>
<gene>
    <name evidence="8" type="ORF">SAMN00017477_0029</name>
</gene>
<reference evidence="9" key="1">
    <citation type="submission" date="2017-04" db="EMBL/GenBank/DDBJ databases">
        <authorList>
            <person name="Varghese N."/>
            <person name="Submissions S."/>
        </authorList>
    </citation>
    <scope>NUCLEOTIDE SEQUENCE [LARGE SCALE GENOMIC DNA]</scope>
    <source>
        <strain evidence="9">DSM 20463</strain>
    </source>
</reference>
<feature type="transmembrane region" description="Helical" evidence="7">
    <location>
        <begin position="215"/>
        <end position="236"/>
    </location>
</feature>
<dbReference type="GO" id="GO:0005886">
    <property type="term" value="C:plasma membrane"/>
    <property type="evidence" value="ECO:0007669"/>
    <property type="project" value="UniProtKB-ARBA"/>
</dbReference>
<sequence>MEKNVNTLSDKELIYQLEGKPSFKVAFPIGFQHVLAMFAGNLAPVLILIGVLGLSGTELSLRMIQCAMFVSGLTTFIQLYPIKIGKFQIGAGLPIVMGTSFAFVSTAATIGGDYVSFGPEYALSVVLGAACLGSMVEVLIGLFYKQVKGLFPPLVVGSVLITMGVNLLKVGVNYFAGGVGAEDFGSAQNLALGFLVFFVITFLQRFGKGMWKISAILIGLIVGYIVAAFIGKIDFTPVMNANVVGAPLPIIKPWELRFPIGAVVSFATIYIVSGLETIGNSNGITIAGFNREATAEETSGAILADALGSTVAVLFNALPNTAFGQNAGIVAMTKVVNKWCVAMGAFVLMASAFLPKVGMLFNIMPASVLGGAVITVFSMIMINGIKMIAKAGFSDRNVIVLGITFGLGLGLGAHPEALVGLPSMFQFIFKDTVACVCIISILANIIFPPTKEDRDMAEQMIKEGDN</sequence>
<proteinExistence type="inferred from homology"/>
<feature type="transmembrane region" description="Helical" evidence="7">
    <location>
        <begin position="60"/>
        <end position="80"/>
    </location>
</feature>
<evidence type="ECO:0000256" key="2">
    <source>
        <dbReference type="ARBA" id="ARBA00008821"/>
    </source>
</evidence>
<feature type="transmembrane region" description="Helical" evidence="7">
    <location>
        <begin position="92"/>
        <end position="115"/>
    </location>
</feature>
<dbReference type="RefSeq" id="WP_084229733.1">
    <property type="nucleotide sequence ID" value="NZ_FWWR01000006.1"/>
</dbReference>
<feature type="transmembrane region" description="Helical" evidence="7">
    <location>
        <begin position="256"/>
        <end position="275"/>
    </location>
</feature>
<evidence type="ECO:0000256" key="3">
    <source>
        <dbReference type="ARBA" id="ARBA00022448"/>
    </source>
</evidence>
<dbReference type="STRING" id="573058.SAMN00017477_0029"/>
<dbReference type="PROSITE" id="PS01116">
    <property type="entry name" value="XANTH_URACIL_PERMASE"/>
    <property type="match status" value="1"/>
</dbReference>
<evidence type="ECO:0000256" key="4">
    <source>
        <dbReference type="ARBA" id="ARBA00022692"/>
    </source>
</evidence>
<dbReference type="InterPro" id="IPR006043">
    <property type="entry name" value="NCS2"/>
</dbReference>
<feature type="transmembrane region" description="Helical" evidence="7">
    <location>
        <begin position="121"/>
        <end position="144"/>
    </location>
</feature>
<keyword evidence="4 7" id="KW-0812">Transmembrane</keyword>
<dbReference type="AlphaFoldDB" id="A0A1W1UAV8"/>
<evidence type="ECO:0000313" key="8">
    <source>
        <dbReference type="EMBL" id="SMB78180.1"/>
    </source>
</evidence>
<feature type="transmembrane region" description="Helical" evidence="7">
    <location>
        <begin position="34"/>
        <end position="54"/>
    </location>
</feature>
<protein>
    <submittedName>
        <fullName evidence="8">Nucleobase:cation symporter-2, NCS2 family</fullName>
    </submittedName>
</protein>
<keyword evidence="6 7" id="KW-0472">Membrane</keyword>
<evidence type="ECO:0000256" key="1">
    <source>
        <dbReference type="ARBA" id="ARBA00004141"/>
    </source>
</evidence>
<feature type="transmembrane region" description="Helical" evidence="7">
    <location>
        <begin position="335"/>
        <end position="354"/>
    </location>
</feature>
<name>A0A1W1UAV8_PEPAS</name>
<feature type="transmembrane region" description="Helical" evidence="7">
    <location>
        <begin position="427"/>
        <end position="447"/>
    </location>
</feature>
<comment type="subcellular location">
    <subcellularLocation>
        <location evidence="1">Membrane</location>
        <topology evidence="1">Multi-pass membrane protein</topology>
    </subcellularLocation>
</comment>
<dbReference type="PANTHER" id="PTHR42810">
    <property type="entry name" value="PURINE PERMEASE C1399.01C-RELATED"/>
    <property type="match status" value="1"/>
</dbReference>
<dbReference type="InterPro" id="IPR006042">
    <property type="entry name" value="Xan_ur_permease"/>
</dbReference>
<dbReference type="EMBL" id="FWWR01000006">
    <property type="protein sequence ID" value="SMB78180.1"/>
    <property type="molecule type" value="Genomic_DNA"/>
</dbReference>
<evidence type="ECO:0000256" key="7">
    <source>
        <dbReference type="SAM" id="Phobius"/>
    </source>
</evidence>
<keyword evidence="3" id="KW-0813">Transport</keyword>
<comment type="similarity">
    <text evidence="2">Belongs to the nucleobase:cation symporter-2 (NCS2) (TC 2.A.40) family.</text>
</comment>
<feature type="transmembrane region" description="Helical" evidence="7">
    <location>
        <begin position="360"/>
        <end position="385"/>
    </location>
</feature>